<dbReference type="InterPro" id="IPR036866">
    <property type="entry name" value="RibonucZ/Hydroxyglut_hydro"/>
</dbReference>
<dbReference type="AlphaFoldDB" id="A0A952FNU6"/>
<organism evidence="3 4">
    <name type="scientific">Inquilinus limosus</name>
    <dbReference type="NCBI Taxonomy" id="171674"/>
    <lineage>
        <taxon>Bacteria</taxon>
        <taxon>Pseudomonadati</taxon>
        <taxon>Pseudomonadota</taxon>
        <taxon>Alphaproteobacteria</taxon>
        <taxon>Rhodospirillales</taxon>
        <taxon>Rhodospirillaceae</taxon>
        <taxon>Inquilinus</taxon>
    </lineage>
</organism>
<evidence type="ECO:0000313" key="3">
    <source>
        <dbReference type="EMBL" id="MBW8728238.1"/>
    </source>
</evidence>
<feature type="domain" description="Metallo-beta-lactamase" evidence="2">
    <location>
        <begin position="46"/>
        <end position="264"/>
    </location>
</feature>
<dbReference type="EMBL" id="JAEKLZ010000379">
    <property type="protein sequence ID" value="MBW8728238.1"/>
    <property type="molecule type" value="Genomic_DNA"/>
</dbReference>
<evidence type="ECO:0000313" key="4">
    <source>
        <dbReference type="Proteomes" id="UP000700706"/>
    </source>
</evidence>
<name>A0A952FNU6_9PROT</name>
<protein>
    <submittedName>
        <fullName evidence="3">MBL fold metallo-hydrolase</fullName>
    </submittedName>
</protein>
<dbReference type="SMART" id="SM00849">
    <property type="entry name" value="Lactamase_B"/>
    <property type="match status" value="1"/>
</dbReference>
<sequence>MRPFIALIAAVGLPALACDMMEYRRVRASEHVVVFEAAEGTTGVVNGNIVAILGDEATLVVDTGQFPSIARRVVAELREMRAPPVRYVVNTHWHGDHLLGNSVFRDAYPGVRFIAHSHTVEQATRYYSDYAARMAERLPAAVEDMKKRAAASTSEDEKLWIRKTLECVERAIPEAREVVYVAPDTIVDDARTLDLGGMAVEVRHLGTGNTPGDMVVWVPADRLVASGDMVVAPVPYAIGSALDPWIATLDALQRFEARVLVPGHGPVMRDGTYLADVKALIAGTRAQVAALKARGVVQADAAAQIDTGTFRSRYIDTPMRRQAFDEFYVKAVVRKAWAEATPAAKN</sequence>
<proteinExistence type="inferred from homology"/>
<gene>
    <name evidence="3" type="ORF">JF625_24225</name>
</gene>
<dbReference type="InterPro" id="IPR001279">
    <property type="entry name" value="Metallo-B-lactamas"/>
</dbReference>
<dbReference type="Pfam" id="PF00753">
    <property type="entry name" value="Lactamase_B"/>
    <property type="match status" value="1"/>
</dbReference>
<dbReference type="PANTHER" id="PTHR42951">
    <property type="entry name" value="METALLO-BETA-LACTAMASE DOMAIN-CONTAINING"/>
    <property type="match status" value="1"/>
</dbReference>
<evidence type="ECO:0000259" key="2">
    <source>
        <dbReference type="SMART" id="SM00849"/>
    </source>
</evidence>
<dbReference type="PANTHER" id="PTHR42951:SF4">
    <property type="entry name" value="ACYL-COENZYME A THIOESTERASE MBLAC2"/>
    <property type="match status" value="1"/>
</dbReference>
<dbReference type="Gene3D" id="3.60.15.10">
    <property type="entry name" value="Ribonuclease Z/Hydroxyacylglutathione hydrolase-like"/>
    <property type="match status" value="1"/>
</dbReference>
<evidence type="ECO:0000256" key="1">
    <source>
        <dbReference type="ARBA" id="ARBA00005250"/>
    </source>
</evidence>
<reference evidence="3" key="1">
    <citation type="submission" date="2020-06" db="EMBL/GenBank/DDBJ databases">
        <title>Stable isotope informed genome-resolved metagenomics uncovers potential trophic interactions in rhizosphere soil.</title>
        <authorList>
            <person name="Starr E.P."/>
            <person name="Shi S."/>
            <person name="Blazewicz S.J."/>
            <person name="Koch B.J."/>
            <person name="Probst A.J."/>
            <person name="Hungate B.A."/>
            <person name="Pett-Ridge J."/>
            <person name="Firestone M.K."/>
            <person name="Banfield J.F."/>
        </authorList>
    </citation>
    <scope>NUCLEOTIDE SEQUENCE</scope>
    <source>
        <strain evidence="3">YM_69_17</strain>
    </source>
</reference>
<dbReference type="Proteomes" id="UP000700706">
    <property type="component" value="Unassembled WGS sequence"/>
</dbReference>
<comment type="caution">
    <text evidence="3">The sequence shown here is derived from an EMBL/GenBank/DDBJ whole genome shotgun (WGS) entry which is preliminary data.</text>
</comment>
<dbReference type="CDD" id="cd16282">
    <property type="entry name" value="metallo-hydrolase-like_MBL-fold"/>
    <property type="match status" value="1"/>
</dbReference>
<comment type="similarity">
    <text evidence="1">Belongs to the metallo-beta-lactamase superfamily. Class-B beta-lactamase family.</text>
</comment>
<accession>A0A952FNU6</accession>
<dbReference type="SUPFAM" id="SSF56281">
    <property type="entry name" value="Metallo-hydrolase/oxidoreductase"/>
    <property type="match status" value="1"/>
</dbReference>
<dbReference type="GO" id="GO:0017001">
    <property type="term" value="P:antibiotic catabolic process"/>
    <property type="evidence" value="ECO:0007669"/>
    <property type="project" value="UniProtKB-ARBA"/>
</dbReference>
<dbReference type="InterPro" id="IPR050855">
    <property type="entry name" value="NDM-1-like"/>
</dbReference>